<dbReference type="AlphaFoldDB" id="A0A2V4NWE6"/>
<gene>
    <name evidence="2" type="ORF">C7C46_01195</name>
</gene>
<protein>
    <recommendedName>
        <fullName evidence="4">Serine protease</fullName>
    </recommendedName>
</protein>
<feature type="chain" id="PRO_5038469870" description="Serine protease" evidence="1">
    <location>
        <begin position="29"/>
        <end position="70"/>
    </location>
</feature>
<reference evidence="2 3" key="1">
    <citation type="submission" date="2018-03" db="EMBL/GenBank/DDBJ databases">
        <title>Bioinformatic expansion and discovery of thiopeptide antibiotics.</title>
        <authorList>
            <person name="Schwalen C.J."/>
            <person name="Hudson G.A."/>
            <person name="Mitchell D.A."/>
        </authorList>
    </citation>
    <scope>NUCLEOTIDE SEQUENCE [LARGE SCALE GENOMIC DNA]</scope>
    <source>
        <strain evidence="2 3">ATCC 21389</strain>
    </source>
</reference>
<dbReference type="EMBL" id="PYBW01000005">
    <property type="protein sequence ID" value="PYC88291.1"/>
    <property type="molecule type" value="Genomic_DNA"/>
</dbReference>
<evidence type="ECO:0000313" key="3">
    <source>
        <dbReference type="Proteomes" id="UP000248039"/>
    </source>
</evidence>
<name>A0A2V4NWE6_9ACTN</name>
<feature type="signal peptide" evidence="1">
    <location>
        <begin position="1"/>
        <end position="28"/>
    </location>
</feature>
<evidence type="ECO:0008006" key="4">
    <source>
        <dbReference type="Google" id="ProtNLM"/>
    </source>
</evidence>
<evidence type="ECO:0000313" key="2">
    <source>
        <dbReference type="EMBL" id="PYC88291.1"/>
    </source>
</evidence>
<keyword evidence="3" id="KW-1185">Reference proteome</keyword>
<dbReference type="PROSITE" id="PS51318">
    <property type="entry name" value="TAT"/>
    <property type="match status" value="1"/>
</dbReference>
<evidence type="ECO:0000256" key="1">
    <source>
        <dbReference type="SAM" id="SignalP"/>
    </source>
</evidence>
<sequence>MTLTTRSRLAAGVATAALAVLAAAPCAAAESLGGPPPTAAEAARPITERVPDLVVTTARDGAAGLVGGHS</sequence>
<comment type="caution">
    <text evidence="2">The sequence shown here is derived from an EMBL/GenBank/DDBJ whole genome shotgun (WGS) entry which is preliminary data.</text>
</comment>
<dbReference type="RefSeq" id="WP_110664641.1">
    <property type="nucleotide sequence ID" value="NZ_PYBW01000005.1"/>
</dbReference>
<dbReference type="Proteomes" id="UP000248039">
    <property type="component" value="Unassembled WGS sequence"/>
</dbReference>
<accession>A0A2V4NWE6</accession>
<keyword evidence="1" id="KW-0732">Signal</keyword>
<organism evidence="2 3">
    <name type="scientific">Streptomyces tateyamensis</name>
    <dbReference type="NCBI Taxonomy" id="565073"/>
    <lineage>
        <taxon>Bacteria</taxon>
        <taxon>Bacillati</taxon>
        <taxon>Actinomycetota</taxon>
        <taxon>Actinomycetes</taxon>
        <taxon>Kitasatosporales</taxon>
        <taxon>Streptomycetaceae</taxon>
        <taxon>Streptomyces</taxon>
    </lineage>
</organism>
<dbReference type="InterPro" id="IPR006311">
    <property type="entry name" value="TAT_signal"/>
</dbReference>
<proteinExistence type="predicted"/>